<dbReference type="EMBL" id="MZMV01000069">
    <property type="protein sequence ID" value="OWV00499.1"/>
    <property type="molecule type" value="Genomic_DNA"/>
</dbReference>
<proteinExistence type="predicted"/>
<accession>A0A246REZ9</accession>
<keyword evidence="3" id="KW-1185">Reference proteome</keyword>
<comment type="caution">
    <text evidence="2">The sequence shown here is derived from an EMBL/GenBank/DDBJ whole genome shotgun (WGS) entry which is preliminary data.</text>
</comment>
<sequence>MKALVVFVVAVVLMACLMGFGALLFYWLMDEPTDRERALERQVEALKRANRMGAAYFDAQAQLREEMSRAANARRGPTGRATVGRASVSRRGVIDGDWR</sequence>
<protein>
    <submittedName>
        <fullName evidence="2">Uncharacterized protein</fullName>
    </submittedName>
</protein>
<keyword evidence="1" id="KW-0472">Membrane</keyword>
<organism evidence="2 3">
    <name type="scientific">Micromonospora wenchangensis</name>
    <dbReference type="NCBI Taxonomy" id="1185415"/>
    <lineage>
        <taxon>Bacteria</taxon>
        <taxon>Bacillati</taxon>
        <taxon>Actinomycetota</taxon>
        <taxon>Actinomycetes</taxon>
        <taxon>Micromonosporales</taxon>
        <taxon>Micromonosporaceae</taxon>
        <taxon>Micromonospora</taxon>
    </lineage>
</organism>
<evidence type="ECO:0000256" key="1">
    <source>
        <dbReference type="SAM" id="Phobius"/>
    </source>
</evidence>
<reference evidence="2 3" key="1">
    <citation type="submission" date="2017-03" db="EMBL/GenBank/DDBJ databases">
        <title>Whole genome sequence of Micromonospora wenchangensis, isolated from mangrove soil.</title>
        <authorList>
            <person name="Yang H."/>
        </authorList>
    </citation>
    <scope>NUCLEOTIDE SEQUENCE [LARGE SCALE GENOMIC DNA]</scope>
    <source>
        <strain evidence="2 3">CCTCC AA 2012002</strain>
    </source>
</reference>
<dbReference type="RefSeq" id="WP_088646919.1">
    <property type="nucleotide sequence ID" value="NZ_MZMV01000069.1"/>
</dbReference>
<name>A0A246REZ9_9ACTN</name>
<feature type="transmembrane region" description="Helical" evidence="1">
    <location>
        <begin position="6"/>
        <end position="28"/>
    </location>
</feature>
<evidence type="ECO:0000313" key="2">
    <source>
        <dbReference type="EMBL" id="OWV00499.1"/>
    </source>
</evidence>
<dbReference type="AlphaFoldDB" id="A0A246REZ9"/>
<keyword evidence="1" id="KW-1133">Transmembrane helix</keyword>
<gene>
    <name evidence="2" type="ORF">B5D80_27915</name>
</gene>
<dbReference type="Proteomes" id="UP000197174">
    <property type="component" value="Unassembled WGS sequence"/>
</dbReference>
<keyword evidence="1" id="KW-0812">Transmembrane</keyword>
<dbReference type="PROSITE" id="PS51257">
    <property type="entry name" value="PROKAR_LIPOPROTEIN"/>
    <property type="match status" value="1"/>
</dbReference>
<evidence type="ECO:0000313" key="3">
    <source>
        <dbReference type="Proteomes" id="UP000197174"/>
    </source>
</evidence>